<feature type="transmembrane region" description="Helical" evidence="2">
    <location>
        <begin position="219"/>
        <end position="242"/>
    </location>
</feature>
<dbReference type="STRING" id="1515612.SKP52_17810"/>
<feature type="transmembrane region" description="Helical" evidence="2">
    <location>
        <begin position="124"/>
        <end position="147"/>
    </location>
</feature>
<dbReference type="Proteomes" id="UP000030907">
    <property type="component" value="Chromosome"/>
</dbReference>
<evidence type="ECO:0000313" key="3">
    <source>
        <dbReference type="EMBL" id="AJA10432.1"/>
    </source>
</evidence>
<keyword evidence="2" id="KW-1133">Transmembrane helix</keyword>
<dbReference type="EMBL" id="CP009122">
    <property type="protein sequence ID" value="AJA10432.1"/>
    <property type="molecule type" value="Genomic_DNA"/>
</dbReference>
<keyword evidence="2" id="KW-0812">Transmembrane</keyword>
<evidence type="ECO:0000313" key="4">
    <source>
        <dbReference type="Proteomes" id="UP000030907"/>
    </source>
</evidence>
<evidence type="ECO:0000256" key="1">
    <source>
        <dbReference type="SAM" id="MobiDB-lite"/>
    </source>
</evidence>
<dbReference type="AlphaFoldDB" id="A0A0A7PR31"/>
<gene>
    <name evidence="3" type="ORF">SKP52_17810</name>
</gene>
<name>A0A0A7PR31_9SPHN</name>
<protein>
    <recommendedName>
        <fullName evidence="5">DUF4386 family protein</fullName>
    </recommendedName>
</protein>
<feature type="region of interest" description="Disordered" evidence="1">
    <location>
        <begin position="255"/>
        <end position="279"/>
    </location>
</feature>
<feature type="transmembrane region" description="Helical" evidence="2">
    <location>
        <begin position="99"/>
        <end position="117"/>
    </location>
</feature>
<dbReference type="KEGG" id="sphk:SKP52_17810"/>
<evidence type="ECO:0000256" key="2">
    <source>
        <dbReference type="SAM" id="Phobius"/>
    </source>
</evidence>
<dbReference type="RefSeq" id="WP_052208488.1">
    <property type="nucleotide sequence ID" value="NZ_CP009122.1"/>
</dbReference>
<keyword evidence="4" id="KW-1185">Reference proteome</keyword>
<evidence type="ECO:0008006" key="5">
    <source>
        <dbReference type="Google" id="ProtNLM"/>
    </source>
</evidence>
<dbReference type="HOGENOM" id="CLU_1097959_0_0_5"/>
<feature type="transmembrane region" description="Helical" evidence="2">
    <location>
        <begin position="167"/>
        <end position="186"/>
    </location>
</feature>
<keyword evidence="2" id="KW-0472">Membrane</keyword>
<organism evidence="3 4">
    <name type="scientific">Sphingopyxis fribergensis</name>
    <dbReference type="NCBI Taxonomy" id="1515612"/>
    <lineage>
        <taxon>Bacteria</taxon>
        <taxon>Pseudomonadati</taxon>
        <taxon>Pseudomonadota</taxon>
        <taxon>Alphaproteobacteria</taxon>
        <taxon>Sphingomonadales</taxon>
        <taxon>Sphingomonadaceae</taxon>
        <taxon>Sphingopyxis</taxon>
    </lineage>
</organism>
<proteinExistence type="predicted"/>
<feature type="transmembrane region" description="Helical" evidence="2">
    <location>
        <begin position="193"/>
        <end position="213"/>
    </location>
</feature>
<feature type="transmembrane region" description="Helical" evidence="2">
    <location>
        <begin position="23"/>
        <end position="41"/>
    </location>
</feature>
<sequence>MPIGGLQHWIEAQRTRPAAPTRAWVWTLAFGIATLLFGLHLGHVFPQTGHDIAPGYGAPVLAFEFAGSQADLEAIFGFYTDPEQVTRLAAMRTGNERDYLYMLLYAGFLVSGCVALWRELRLRALLVAAVLPVAAALCDAWENSLLFDIQAAFTLGDYSPAMASLPYPVAAKFLLLAATNVMIGAAATQMGRWWALFGTIAILAAIPTVMAIITPAAFAWALIPSAAGGWLLLFALAAAGCWRARFGGRPLVDFDTSAPERGEPPAPEPTRPVFGRRRS</sequence>
<reference evidence="3 4" key="1">
    <citation type="journal article" date="2015" name="Int. J. Syst. Evol. Microbiol.">
        <title>Description of Sphingopyxis fribergensis sp. nov. - a soil bacterium with the ability to degrade styrene and phenylacetic acid.</title>
        <authorList>
            <person name="Oelschlagel M."/>
            <person name="Ruckert C."/>
            <person name="Kalinowski J."/>
            <person name="Schmidt G."/>
            <person name="Schlomann M."/>
            <person name="Tischler D."/>
        </authorList>
    </citation>
    <scope>NUCLEOTIDE SEQUENCE [LARGE SCALE GENOMIC DNA]</scope>
    <source>
        <strain evidence="3 4">Kp5.2</strain>
    </source>
</reference>
<accession>A0A0A7PR31</accession>